<dbReference type="GeneID" id="20314682"/>
<evidence type="ECO:0000259" key="12">
    <source>
        <dbReference type="Pfam" id="PF25508"/>
    </source>
</evidence>
<feature type="transmembrane region" description="Helical" evidence="9">
    <location>
        <begin position="918"/>
        <end position="940"/>
    </location>
</feature>
<feature type="transmembrane region" description="Helical" evidence="9">
    <location>
        <begin position="815"/>
        <end position="836"/>
    </location>
</feature>
<dbReference type="Pfam" id="PF18139">
    <property type="entry name" value="LSDAT_euk"/>
    <property type="match status" value="1"/>
</dbReference>
<feature type="region of interest" description="Disordered" evidence="8">
    <location>
        <begin position="34"/>
        <end position="53"/>
    </location>
</feature>
<reference evidence="13 14" key="1">
    <citation type="submission" date="2013-11" db="EMBL/GenBank/DDBJ databases">
        <title>Opisthorchis viverrini - life in the bile duct.</title>
        <authorList>
            <person name="Young N.D."/>
            <person name="Nagarajan N."/>
            <person name="Lin S.J."/>
            <person name="Korhonen P.K."/>
            <person name="Jex A.R."/>
            <person name="Hall R.S."/>
            <person name="Safavi-Hemami H."/>
            <person name="Kaewkong W."/>
            <person name="Bertrand D."/>
            <person name="Gao S."/>
            <person name="Seet Q."/>
            <person name="Wongkham S."/>
            <person name="Teh B.T."/>
            <person name="Wongkham C."/>
            <person name="Intapan P.M."/>
            <person name="Maleewong W."/>
            <person name="Yang X."/>
            <person name="Hu M."/>
            <person name="Wang Z."/>
            <person name="Hofmann A."/>
            <person name="Sternberg P.W."/>
            <person name="Tan P."/>
            <person name="Wang J."/>
            <person name="Gasser R.B."/>
        </authorList>
    </citation>
    <scope>NUCLEOTIDE SEQUENCE [LARGE SCALE GENOMIC DNA]</scope>
</reference>
<feature type="domain" description="TRPM SLOG" evidence="11">
    <location>
        <begin position="154"/>
        <end position="360"/>
    </location>
</feature>
<name>A0A075AJL6_OPIVI</name>
<evidence type="ECO:0000256" key="3">
    <source>
        <dbReference type="ARBA" id="ARBA00022692"/>
    </source>
</evidence>
<dbReference type="InterPro" id="IPR005821">
    <property type="entry name" value="Ion_trans_dom"/>
</dbReference>
<dbReference type="CTD" id="20314682"/>
<protein>
    <recommendedName>
        <fullName evidence="15">TRPM SLOG domain-containing protein</fullName>
    </recommendedName>
</protein>
<dbReference type="GO" id="GO:0005886">
    <property type="term" value="C:plasma membrane"/>
    <property type="evidence" value="ECO:0007669"/>
    <property type="project" value="TreeGrafter"/>
</dbReference>
<feature type="domain" description="Ion transport" evidence="10">
    <location>
        <begin position="788"/>
        <end position="940"/>
    </location>
</feature>
<evidence type="ECO:0000256" key="7">
    <source>
        <dbReference type="ARBA" id="ARBA00023303"/>
    </source>
</evidence>
<keyword evidence="2" id="KW-0813">Transport</keyword>
<organism evidence="13 14">
    <name type="scientific">Opisthorchis viverrini</name>
    <name type="common">Southeast Asian liver fluke</name>
    <dbReference type="NCBI Taxonomy" id="6198"/>
    <lineage>
        <taxon>Eukaryota</taxon>
        <taxon>Metazoa</taxon>
        <taxon>Spiralia</taxon>
        <taxon>Lophotrochozoa</taxon>
        <taxon>Platyhelminthes</taxon>
        <taxon>Trematoda</taxon>
        <taxon>Digenea</taxon>
        <taxon>Opisthorchiida</taxon>
        <taxon>Opisthorchiata</taxon>
        <taxon>Opisthorchiidae</taxon>
        <taxon>Opisthorchis</taxon>
    </lineage>
</organism>
<evidence type="ECO:0000259" key="10">
    <source>
        <dbReference type="Pfam" id="PF00520"/>
    </source>
</evidence>
<dbReference type="STRING" id="6198.A0A075AJL6"/>
<dbReference type="KEGG" id="ovi:T265_00494"/>
<keyword evidence="5" id="KW-0406">Ion transport</keyword>
<dbReference type="EMBL" id="KL596623">
    <property type="protein sequence ID" value="KER33599.1"/>
    <property type="molecule type" value="Genomic_DNA"/>
</dbReference>
<comment type="subcellular location">
    <subcellularLocation>
        <location evidence="1">Membrane</location>
        <topology evidence="1">Multi-pass membrane protein</topology>
    </subcellularLocation>
</comment>
<keyword evidence="14" id="KW-1185">Reference proteome</keyword>
<feature type="transmembrane region" description="Helical" evidence="9">
    <location>
        <begin position="882"/>
        <end position="906"/>
    </location>
</feature>
<evidence type="ECO:0000313" key="13">
    <source>
        <dbReference type="EMBL" id="KER33599.1"/>
    </source>
</evidence>
<evidence type="ECO:0000313" key="14">
    <source>
        <dbReference type="Proteomes" id="UP000054324"/>
    </source>
</evidence>
<feature type="transmembrane region" description="Helical" evidence="9">
    <location>
        <begin position="716"/>
        <end position="734"/>
    </location>
</feature>
<dbReference type="GO" id="GO:0030001">
    <property type="term" value="P:metal ion transport"/>
    <property type="evidence" value="ECO:0007669"/>
    <property type="project" value="TreeGrafter"/>
</dbReference>
<proteinExistence type="predicted"/>
<dbReference type="PANTHER" id="PTHR13800:SF1">
    <property type="entry name" value="TRANSIENT RECEPTOR POTENTIAL CATION CHANNEL TRPM"/>
    <property type="match status" value="1"/>
</dbReference>
<feature type="domain" description="TRPM-like" evidence="12">
    <location>
        <begin position="459"/>
        <end position="694"/>
    </location>
</feature>
<dbReference type="RefSeq" id="XP_009162562.1">
    <property type="nucleotide sequence ID" value="XM_009164298.1"/>
</dbReference>
<dbReference type="OrthoDB" id="6238217at2759"/>
<accession>A0A075AJL6</accession>
<evidence type="ECO:0000256" key="4">
    <source>
        <dbReference type="ARBA" id="ARBA00022989"/>
    </source>
</evidence>
<dbReference type="InterPro" id="IPR050927">
    <property type="entry name" value="TRPM"/>
</dbReference>
<evidence type="ECO:0000256" key="5">
    <source>
        <dbReference type="ARBA" id="ARBA00023065"/>
    </source>
</evidence>
<evidence type="ECO:0000256" key="9">
    <source>
        <dbReference type="SAM" id="Phobius"/>
    </source>
</evidence>
<evidence type="ECO:0000256" key="6">
    <source>
        <dbReference type="ARBA" id="ARBA00023136"/>
    </source>
</evidence>
<dbReference type="PANTHER" id="PTHR13800">
    <property type="entry name" value="TRANSIENT RECEPTOR POTENTIAL CATION CHANNEL, SUBFAMILY M, MEMBER 6"/>
    <property type="match status" value="1"/>
</dbReference>
<evidence type="ECO:0000259" key="11">
    <source>
        <dbReference type="Pfam" id="PF18139"/>
    </source>
</evidence>
<keyword evidence="3 9" id="KW-0812">Transmembrane</keyword>
<sequence length="1209" mass="138714">MTAHMTEMTDQVAPGLAHKVRFIQDHFRCFNGDHLPAEKSNEPVRSISQTDQKNLDSTNSFGYIRFPTSLGQGNLVTEYVRIAHSDKVEDVMSLMGIHWRFKHPRIVRNGNEGDGMHAENLVFEDCRKELLKTIPKGSKLRRIPDTAWQVELDKNPRLCIAVLGGEENFVLEESKSETFKKGLINAAETTDGWIITTGLNKGVVRILSEALEDHHTRCLDPQSNRLRCLGIVLWRSVRNRLILESNTYTGPADYVETMSTDEPNTAYLERHHTHYLFVDDGNRLTNGENKAVEFCTSLCKALSKPMIKQGWAIPVVAVVLNGGVDVLEAAQKFIRQQLPVFVCAGSGRAADLIGLAYSLRLKYTGLTFDTFHQTHLHLLHRKATDMLQLTSGTNTHGIISMLQEIVRDPSLLTVCDMNVLQNLDVEILYAVLSSMSGLTRKQLELSLSWNRSDLAERALFQRGIPVDSDLLSPLMKEAMLEDKADFVKFFLQNGVSMQKFLTLERLHQLYNPWKVTENDDDDADDSECSPYKNDQIFLSTLAKVLNRRLSTFSHKVYALDTPEVHEKLESWNKVAAHEFECPFQELFLWALLCQRPNLSLFAWERSQNTVTLALFSCMLYQDIIKSLPRYDTESKQMYKKRIETYESLSVGVLMECHKRDPDLTQLLLESTTPIWGGYNCLVLAAVEDRKRFCSTTAYQNSLTFSWTNGIRTSTPFLLLTLMCPLVLLISDRYIEFISPVRQRIGSRHQKEDDIAEVKVNRTEEPVSFSKKIRRIYTAPVVKCLLSSIFHVAFLAFFSYTMLFRMVPSHVTTEEALVMGYFLCFFIDVLRKIVLVSRSSLSLKRYFQLYGWFLLDLFIILLASLSMLFRIGLSEGFAVAKPFYALTLVFCYTRVFALYGAIPVLGPKIVMIQRMLKELGLFCLIVVVILVAYGVAVQALLYPSRTSFDWTALRDVVHYPYWNLYGELNLDYTLAEKPNCSEFSSDPNCPHFNYMVPFNVFQDVEQISVQLWKHNRFALVFANKLATVLPVPLSIFEIMKELFCYLCSVHSQIPTSSRRDRTDPLRIPMLKGEIPTDPLKNFLSDDELIRRFETACTHSYLHSRQADRCPQVDPNWNYVKNRIDTLRSEFQDFTQMFDWPSQRDSSTSTSVKIGGVTSGFPKVMPPKDWPKFFRIGDNLAPFHDPESTLSRKMWSNFIVLCMHFHLFFSF</sequence>
<dbReference type="Pfam" id="PF00520">
    <property type="entry name" value="Ion_trans"/>
    <property type="match status" value="1"/>
</dbReference>
<keyword evidence="6 9" id="KW-0472">Membrane</keyword>
<keyword evidence="4 9" id="KW-1133">Transmembrane helix</keyword>
<dbReference type="AlphaFoldDB" id="A0A075AJL6"/>
<evidence type="ECO:0000256" key="1">
    <source>
        <dbReference type="ARBA" id="ARBA00004141"/>
    </source>
</evidence>
<evidence type="ECO:0008006" key="15">
    <source>
        <dbReference type="Google" id="ProtNLM"/>
    </source>
</evidence>
<dbReference type="InterPro" id="IPR041491">
    <property type="entry name" value="TRPM_SLOG"/>
</dbReference>
<dbReference type="Proteomes" id="UP000054324">
    <property type="component" value="Unassembled WGS sequence"/>
</dbReference>
<keyword evidence="7" id="KW-0407">Ion channel</keyword>
<dbReference type="GO" id="GO:0005261">
    <property type="term" value="F:monoatomic cation channel activity"/>
    <property type="evidence" value="ECO:0007669"/>
    <property type="project" value="TreeGrafter"/>
</dbReference>
<evidence type="ECO:0000256" key="8">
    <source>
        <dbReference type="SAM" id="MobiDB-lite"/>
    </source>
</evidence>
<feature type="transmembrane region" description="Helical" evidence="9">
    <location>
        <begin position="780"/>
        <end position="803"/>
    </location>
</feature>
<evidence type="ECO:0000256" key="2">
    <source>
        <dbReference type="ARBA" id="ARBA00022448"/>
    </source>
</evidence>
<feature type="transmembrane region" description="Helical" evidence="9">
    <location>
        <begin position="848"/>
        <end position="870"/>
    </location>
</feature>
<dbReference type="InterPro" id="IPR057366">
    <property type="entry name" value="TRPM-like"/>
</dbReference>
<dbReference type="Pfam" id="PF25508">
    <property type="entry name" value="TRPM2"/>
    <property type="match status" value="1"/>
</dbReference>
<gene>
    <name evidence="13" type="ORF">T265_00494</name>
</gene>